<feature type="compositionally biased region" description="Low complexity" evidence="8">
    <location>
        <begin position="184"/>
        <end position="202"/>
    </location>
</feature>
<evidence type="ECO:0000313" key="11">
    <source>
        <dbReference type="EMBL" id="ETN38087.1"/>
    </source>
</evidence>
<dbReference type="EMBL" id="KB822723">
    <property type="protein sequence ID" value="ETN38087.1"/>
    <property type="molecule type" value="Genomic_DNA"/>
</dbReference>
<keyword evidence="7" id="KW-0449">Lipoprotein</keyword>
<dbReference type="InterPro" id="IPR046936">
    <property type="entry name" value="BIM1-like"/>
</dbReference>
<keyword evidence="3" id="KW-0336">GPI-anchor</keyword>
<feature type="signal peptide" evidence="9">
    <location>
        <begin position="1"/>
        <end position="18"/>
    </location>
</feature>
<keyword evidence="2" id="KW-1003">Cell membrane</keyword>
<dbReference type="InParanoid" id="W2RNP1"/>
<dbReference type="InterPro" id="IPR046530">
    <property type="entry name" value="BIM1-like_dom"/>
</dbReference>
<organism evidence="11 12">
    <name type="scientific">Cyphellophora europaea (strain CBS 101466)</name>
    <name type="common">Phialophora europaea</name>
    <dbReference type="NCBI Taxonomy" id="1220924"/>
    <lineage>
        <taxon>Eukaryota</taxon>
        <taxon>Fungi</taxon>
        <taxon>Dikarya</taxon>
        <taxon>Ascomycota</taxon>
        <taxon>Pezizomycotina</taxon>
        <taxon>Eurotiomycetes</taxon>
        <taxon>Chaetothyriomycetidae</taxon>
        <taxon>Chaetothyriales</taxon>
        <taxon>Cyphellophoraceae</taxon>
        <taxon>Cyphellophora</taxon>
    </lineage>
</organism>
<dbReference type="GO" id="GO:0005886">
    <property type="term" value="C:plasma membrane"/>
    <property type="evidence" value="ECO:0007669"/>
    <property type="project" value="UniProtKB-SubCell"/>
</dbReference>
<evidence type="ECO:0000259" key="10">
    <source>
        <dbReference type="Pfam" id="PF20238"/>
    </source>
</evidence>
<dbReference type="RefSeq" id="XP_008720256.1">
    <property type="nucleotide sequence ID" value="XM_008722034.1"/>
</dbReference>
<protein>
    <recommendedName>
        <fullName evidence="10">Copper acquisition factor BIM1-like domain-containing protein</fullName>
    </recommendedName>
</protein>
<dbReference type="VEuPathDB" id="FungiDB:HMPREF1541_07711"/>
<name>W2RNP1_CYPE1</name>
<dbReference type="OrthoDB" id="5333578at2759"/>
<accession>W2RNP1</accession>
<dbReference type="AlphaFoldDB" id="W2RNP1"/>
<evidence type="ECO:0000256" key="9">
    <source>
        <dbReference type="SAM" id="SignalP"/>
    </source>
</evidence>
<evidence type="ECO:0000256" key="8">
    <source>
        <dbReference type="SAM" id="MobiDB-lite"/>
    </source>
</evidence>
<dbReference type="PANTHER" id="PTHR34992">
    <property type="entry name" value="HYPHAL ANASTAMOSIS-7 PROTEIN"/>
    <property type="match status" value="1"/>
</dbReference>
<evidence type="ECO:0000256" key="2">
    <source>
        <dbReference type="ARBA" id="ARBA00022475"/>
    </source>
</evidence>
<keyword evidence="6" id="KW-0325">Glycoprotein</keyword>
<dbReference type="eggNOG" id="ENOG502S92W">
    <property type="taxonomic scope" value="Eukaryota"/>
</dbReference>
<gene>
    <name evidence="11" type="ORF">HMPREF1541_07711</name>
</gene>
<dbReference type="PANTHER" id="PTHR34992:SF1">
    <property type="entry name" value="COPPER ACQUISITION FACTOR BIM1-LIKE DOMAIN-CONTAINING PROTEIN"/>
    <property type="match status" value="1"/>
</dbReference>
<dbReference type="CDD" id="cd21176">
    <property type="entry name" value="LPMO_auxiliary-like"/>
    <property type="match status" value="1"/>
</dbReference>
<feature type="chain" id="PRO_5004824373" description="Copper acquisition factor BIM1-like domain-containing protein" evidence="9">
    <location>
        <begin position="19"/>
        <end position="232"/>
    </location>
</feature>
<dbReference type="Proteomes" id="UP000030752">
    <property type="component" value="Unassembled WGS sequence"/>
</dbReference>
<sequence length="232" mass="23465">MHTTPTALLLTLLPLASAHFHLHFPAARGDDDTNQATFPCGGYDTVGVRTPVSLSAGIPLSMELGHTENLISVFLAVGNEPGEAFNVELLPTIEEMGPGDFCWQAVPLPANLTLEEGTNATVQVITNAHDGGGLYNCADITFSAEAESPESCTNGTGITAEFLTGDDYVMANASASHGDHGSEGAESSSSASGTASSTAAEASATESSGAGMLVAAGWSVLGAGFLGAVAMM</sequence>
<dbReference type="Pfam" id="PF20238">
    <property type="entry name" value="BIM1-like_dom"/>
    <property type="match status" value="1"/>
</dbReference>
<dbReference type="GO" id="GO:0098552">
    <property type="term" value="C:side of membrane"/>
    <property type="evidence" value="ECO:0007669"/>
    <property type="project" value="UniProtKB-KW"/>
</dbReference>
<dbReference type="STRING" id="1220924.W2RNP1"/>
<evidence type="ECO:0000256" key="1">
    <source>
        <dbReference type="ARBA" id="ARBA00004609"/>
    </source>
</evidence>
<evidence type="ECO:0000256" key="7">
    <source>
        <dbReference type="ARBA" id="ARBA00023288"/>
    </source>
</evidence>
<proteinExistence type="predicted"/>
<comment type="subcellular location">
    <subcellularLocation>
        <location evidence="1">Cell membrane</location>
        <topology evidence="1">Lipid-anchor</topology>
        <topology evidence="1">GPI-anchor</topology>
    </subcellularLocation>
</comment>
<reference evidence="11 12" key="1">
    <citation type="submission" date="2013-03" db="EMBL/GenBank/DDBJ databases">
        <title>The Genome Sequence of Phialophora europaea CBS 101466.</title>
        <authorList>
            <consortium name="The Broad Institute Genomics Platform"/>
            <person name="Cuomo C."/>
            <person name="de Hoog S."/>
            <person name="Gorbushina A."/>
            <person name="Walker B."/>
            <person name="Young S.K."/>
            <person name="Zeng Q."/>
            <person name="Gargeya S."/>
            <person name="Fitzgerald M."/>
            <person name="Haas B."/>
            <person name="Abouelleil A."/>
            <person name="Allen A.W."/>
            <person name="Alvarado L."/>
            <person name="Arachchi H.M."/>
            <person name="Berlin A.M."/>
            <person name="Chapman S.B."/>
            <person name="Gainer-Dewar J."/>
            <person name="Goldberg J."/>
            <person name="Griggs A."/>
            <person name="Gujja S."/>
            <person name="Hansen M."/>
            <person name="Howarth C."/>
            <person name="Imamovic A."/>
            <person name="Ireland A."/>
            <person name="Larimer J."/>
            <person name="McCowan C."/>
            <person name="Murphy C."/>
            <person name="Pearson M."/>
            <person name="Poon T.W."/>
            <person name="Priest M."/>
            <person name="Roberts A."/>
            <person name="Saif S."/>
            <person name="Shea T."/>
            <person name="Sisk P."/>
            <person name="Sykes S."/>
            <person name="Wortman J."/>
            <person name="Nusbaum C."/>
            <person name="Birren B."/>
        </authorList>
    </citation>
    <scope>NUCLEOTIDE SEQUENCE [LARGE SCALE GENOMIC DNA]</scope>
    <source>
        <strain evidence="11 12">CBS 101466</strain>
    </source>
</reference>
<evidence type="ECO:0000313" key="12">
    <source>
        <dbReference type="Proteomes" id="UP000030752"/>
    </source>
</evidence>
<feature type="domain" description="Copper acquisition factor BIM1-like" evidence="10">
    <location>
        <begin position="17"/>
        <end position="157"/>
    </location>
</feature>
<keyword evidence="5" id="KW-0472">Membrane</keyword>
<evidence type="ECO:0000256" key="4">
    <source>
        <dbReference type="ARBA" id="ARBA00022729"/>
    </source>
</evidence>
<evidence type="ECO:0000256" key="6">
    <source>
        <dbReference type="ARBA" id="ARBA00023180"/>
    </source>
</evidence>
<keyword evidence="12" id="KW-1185">Reference proteome</keyword>
<evidence type="ECO:0000256" key="3">
    <source>
        <dbReference type="ARBA" id="ARBA00022622"/>
    </source>
</evidence>
<keyword evidence="4 9" id="KW-0732">Signal</keyword>
<dbReference type="GeneID" id="19975050"/>
<evidence type="ECO:0000256" key="5">
    <source>
        <dbReference type="ARBA" id="ARBA00023136"/>
    </source>
</evidence>
<feature type="region of interest" description="Disordered" evidence="8">
    <location>
        <begin position="173"/>
        <end position="202"/>
    </location>
</feature>
<dbReference type="HOGENOM" id="CLU_070647_2_0_1"/>